<evidence type="ECO:0000313" key="8">
    <source>
        <dbReference type="EMBL" id="EME26915.1"/>
    </source>
</evidence>
<dbReference type="GO" id="GO:0000118">
    <property type="term" value="C:histone deacetylase complex"/>
    <property type="evidence" value="ECO:0007669"/>
    <property type="project" value="TreeGrafter"/>
</dbReference>
<dbReference type="RefSeq" id="XP_005703435.1">
    <property type="nucleotide sequence ID" value="XM_005703378.1"/>
</dbReference>
<dbReference type="Gene3D" id="2.130.10.10">
    <property type="entry name" value="YVTN repeat-like/Quinoprotein amine dehydrogenase"/>
    <property type="match status" value="1"/>
</dbReference>
<feature type="repeat" description="WD" evidence="7">
    <location>
        <begin position="317"/>
        <end position="358"/>
    </location>
</feature>
<dbReference type="Gene3D" id="1.20.960.30">
    <property type="match status" value="1"/>
</dbReference>
<keyword evidence="6" id="KW-0539">Nucleus</keyword>
<proteinExistence type="predicted"/>
<dbReference type="SMART" id="SM00320">
    <property type="entry name" value="WD40"/>
    <property type="match status" value="8"/>
</dbReference>
<name>M2WSS4_GALSU</name>
<dbReference type="CDD" id="cd00200">
    <property type="entry name" value="WD40"/>
    <property type="match status" value="1"/>
</dbReference>
<dbReference type="STRING" id="130081.M2WSS4"/>
<feature type="repeat" description="WD" evidence="7">
    <location>
        <begin position="138"/>
        <end position="172"/>
    </location>
</feature>
<comment type="subcellular location">
    <subcellularLocation>
        <location evidence="1">Nucleus</location>
    </subcellularLocation>
</comment>
<keyword evidence="3" id="KW-0677">Repeat</keyword>
<evidence type="ECO:0000256" key="3">
    <source>
        <dbReference type="ARBA" id="ARBA00022737"/>
    </source>
</evidence>
<dbReference type="OrthoDB" id="1367865at2759"/>
<dbReference type="Pfam" id="PF00400">
    <property type="entry name" value="WD40"/>
    <property type="match status" value="8"/>
</dbReference>
<dbReference type="FunFam" id="2.130.10.10:FF:000218">
    <property type="entry name" value="WD40 repeat-containing protein HOS15"/>
    <property type="match status" value="1"/>
</dbReference>
<dbReference type="SUPFAM" id="SSF50978">
    <property type="entry name" value="WD40 repeat-like"/>
    <property type="match status" value="1"/>
</dbReference>
<dbReference type="Proteomes" id="UP000030680">
    <property type="component" value="Unassembled WGS sequence"/>
</dbReference>
<dbReference type="PROSITE" id="PS00678">
    <property type="entry name" value="WD_REPEATS_1"/>
    <property type="match status" value="1"/>
</dbReference>
<dbReference type="GO" id="GO:0006357">
    <property type="term" value="P:regulation of transcription by RNA polymerase II"/>
    <property type="evidence" value="ECO:0007669"/>
    <property type="project" value="TreeGrafter"/>
</dbReference>
<reference evidence="9" key="1">
    <citation type="journal article" date="2013" name="Science">
        <title>Gene transfer from bacteria and archaea facilitated evolution of an extremophilic eukaryote.</title>
        <authorList>
            <person name="Schonknecht G."/>
            <person name="Chen W.H."/>
            <person name="Ternes C.M."/>
            <person name="Barbier G.G."/>
            <person name="Shrestha R.P."/>
            <person name="Stanke M."/>
            <person name="Brautigam A."/>
            <person name="Baker B.J."/>
            <person name="Banfield J.F."/>
            <person name="Garavito R.M."/>
            <person name="Carr K."/>
            <person name="Wilkerson C."/>
            <person name="Rensing S.A."/>
            <person name="Gagneul D."/>
            <person name="Dickenson N.E."/>
            <person name="Oesterhelt C."/>
            <person name="Lercher M.J."/>
            <person name="Weber A.P."/>
        </authorList>
    </citation>
    <scope>NUCLEOTIDE SEQUENCE [LARGE SCALE GENOMIC DNA]</scope>
    <source>
        <strain evidence="9">074W</strain>
    </source>
</reference>
<dbReference type="eggNOG" id="KOG0273">
    <property type="taxonomic scope" value="Eukaryota"/>
</dbReference>
<accession>M2WSS4</accession>
<evidence type="ECO:0000256" key="2">
    <source>
        <dbReference type="ARBA" id="ARBA00022574"/>
    </source>
</evidence>
<dbReference type="InterPro" id="IPR015943">
    <property type="entry name" value="WD40/YVTN_repeat-like_dom_sf"/>
</dbReference>
<dbReference type="EMBL" id="KB454540">
    <property type="protein sequence ID" value="EME26915.1"/>
    <property type="molecule type" value="Genomic_DNA"/>
</dbReference>
<evidence type="ECO:0000313" key="9">
    <source>
        <dbReference type="Proteomes" id="UP000030680"/>
    </source>
</evidence>
<evidence type="ECO:0000256" key="7">
    <source>
        <dbReference type="PROSITE-ProRule" id="PRU00221"/>
    </source>
</evidence>
<feature type="repeat" description="WD" evidence="7">
    <location>
        <begin position="417"/>
        <end position="458"/>
    </location>
</feature>
<dbReference type="InterPro" id="IPR045183">
    <property type="entry name" value="Ebi-like"/>
</dbReference>
<dbReference type="GeneID" id="17085860"/>
<dbReference type="InterPro" id="IPR001680">
    <property type="entry name" value="WD40_rpt"/>
</dbReference>
<dbReference type="GO" id="GO:0003714">
    <property type="term" value="F:transcription corepressor activity"/>
    <property type="evidence" value="ECO:0007669"/>
    <property type="project" value="InterPro"/>
</dbReference>
<keyword evidence="9" id="KW-1185">Reference proteome</keyword>
<dbReference type="InterPro" id="IPR020472">
    <property type="entry name" value="WD40_PAC1"/>
</dbReference>
<evidence type="ECO:0000256" key="6">
    <source>
        <dbReference type="ARBA" id="ARBA00023242"/>
    </source>
</evidence>
<dbReference type="PROSITE" id="PS50082">
    <property type="entry name" value="WD_REPEATS_2"/>
    <property type="match status" value="6"/>
</dbReference>
<evidence type="ECO:0000256" key="1">
    <source>
        <dbReference type="ARBA" id="ARBA00004123"/>
    </source>
</evidence>
<feature type="repeat" description="WD" evidence="7">
    <location>
        <begin position="234"/>
        <end position="275"/>
    </location>
</feature>
<dbReference type="InterPro" id="IPR036322">
    <property type="entry name" value="WD40_repeat_dom_sf"/>
</dbReference>
<dbReference type="PANTHER" id="PTHR22846">
    <property type="entry name" value="WD40 REPEAT PROTEIN"/>
    <property type="match status" value="1"/>
</dbReference>
<evidence type="ECO:0000256" key="4">
    <source>
        <dbReference type="ARBA" id="ARBA00023015"/>
    </source>
</evidence>
<keyword evidence="4" id="KW-0805">Transcription regulation</keyword>
<gene>
    <name evidence="8" type="ORF">Gasu_54860</name>
</gene>
<keyword evidence="2 7" id="KW-0853">WD repeat</keyword>
<dbReference type="PROSITE" id="PS50294">
    <property type="entry name" value="WD_REPEATS_REGION"/>
    <property type="match status" value="6"/>
</dbReference>
<protein>
    <submittedName>
        <fullName evidence="8">Uncharacterized protein</fullName>
    </submittedName>
</protein>
<feature type="repeat" description="WD" evidence="7">
    <location>
        <begin position="200"/>
        <end position="225"/>
    </location>
</feature>
<dbReference type="PANTHER" id="PTHR22846:SF2">
    <property type="entry name" value="F-BOX-LIKE_WD REPEAT-CONTAINING PROTEIN EBI"/>
    <property type="match status" value="1"/>
</dbReference>
<keyword evidence="5" id="KW-0804">Transcription</keyword>
<feature type="repeat" description="WD" evidence="7">
    <location>
        <begin position="366"/>
        <end position="411"/>
    </location>
</feature>
<organism evidence="8 9">
    <name type="scientific">Galdieria sulphuraria</name>
    <name type="common">Red alga</name>
    <dbReference type="NCBI Taxonomy" id="130081"/>
    <lineage>
        <taxon>Eukaryota</taxon>
        <taxon>Rhodophyta</taxon>
        <taxon>Bangiophyceae</taxon>
        <taxon>Galdieriales</taxon>
        <taxon>Galdieriaceae</taxon>
        <taxon>Galdieria</taxon>
    </lineage>
</organism>
<dbReference type="Gramene" id="EME26915">
    <property type="protein sequence ID" value="EME26915"/>
    <property type="gene ID" value="Gasu_54860"/>
</dbReference>
<dbReference type="PRINTS" id="PR00320">
    <property type="entry name" value="GPROTEINBRPT"/>
</dbReference>
<dbReference type="OMA" id="KWNKCGN"/>
<dbReference type="InterPro" id="IPR019775">
    <property type="entry name" value="WD40_repeat_CS"/>
</dbReference>
<sequence>MSNILTTEEVNYLIFRYLQESGRLPIILFFSLEFTLKGYIHTAFAFGYESHINKTTIDSSLIPPGALISFLQRGISYVQIESKLNISSGSEYVTNGHVSLLEAHKALANRKRINNAATGEEPSKGPETEFTEAEVTILTGHQKEVFTCAWHPKKPLLASGSADATVRLWKLSGNSKGAMEGAVESIELKHGSPPLQDKDVTALDWNGDGSLLATGCYDGQIRLWSDEGQLHSAVETHTGPIFAVEWNRRGNFLLSGSVDKTCAVYDVAQNRLLKRFSFHTGPTLDVDWRDDTSFASCSTDKTIYICRVDEDAPLRVFHGHEDEINTVRWDPSGSMLASCSDDRTVKVWSLETRQVNGQSTSCLYDFREHSRDVYAVRWSPSGPGTENPNKALLLASASFDHTVKLWDIQSGICQWTLSKHTEPVYSVSFSPDGEYIASGSLDKYIHVWSIREGRVVRSFRADGGIFEVCWSPSGDQIAACLSSNMVCVLDFRM</sequence>
<dbReference type="AlphaFoldDB" id="M2WSS4"/>
<evidence type="ECO:0000256" key="5">
    <source>
        <dbReference type="ARBA" id="ARBA00023163"/>
    </source>
</evidence>